<dbReference type="PROSITE" id="PS50005">
    <property type="entry name" value="TPR"/>
    <property type="match status" value="4"/>
</dbReference>
<dbReference type="InterPro" id="IPR050498">
    <property type="entry name" value="Ycf3"/>
</dbReference>
<name>H8KT66_SOLCM</name>
<sequence length="475" mass="55334">MKSFFTVAFVLISVLALGQTTIQIEINYVRSFRKEKDSMIVELGNTPKLCRLPIKNNPNFVKYAALLKPYEQKDYFITRKLFEIGVEKGSNMIKSIRPLIKSEVEEYQYLQPEPALAVAAVSANQEPEKLYDEAMELFNKGSYEEATATINKAIIIHTQNPDYHELKALCLGNLKQYNQSTDEAMYALEMDKANAGLYEIIANNYYFLQDYENACKNYEKAIEYESENIPRIYHNYIRCLIEIPDPYRAIAIYKIYEYRTKGLTAYIGDEENFDDDLIFYTGQAYQQLKNWKKALAIYNRFIVMYPDFYGYYAQRGRLYQQKGDWLEALRDFDAALKLDSSQTILQLNIAQVYQELKDYRRTADAYEKYLSKYPDDAVQLGNYGYCLLDAERYKDAQKLFDQSMILDTKSIDTHIGRILAAHLLGDTEKKNEYIGEAKRQFPEIAINTATLNTLIKTGNYYYSDKIITIWEDAIN</sequence>
<dbReference type="STRING" id="929556.Solca_0093"/>
<feature type="repeat" description="TPR" evidence="3">
    <location>
        <begin position="343"/>
        <end position="376"/>
    </location>
</feature>
<keyword evidence="1" id="KW-0677">Repeat</keyword>
<keyword evidence="5" id="KW-1185">Reference proteome</keyword>
<dbReference type="PANTHER" id="PTHR44858">
    <property type="entry name" value="TETRATRICOPEPTIDE REPEAT PROTEIN 6"/>
    <property type="match status" value="1"/>
</dbReference>
<accession>H8KT66</accession>
<dbReference type="eggNOG" id="COG0457">
    <property type="taxonomic scope" value="Bacteria"/>
</dbReference>
<protein>
    <submittedName>
        <fullName evidence="4">Uncharacterized protein</fullName>
    </submittedName>
</protein>
<evidence type="ECO:0000256" key="3">
    <source>
        <dbReference type="PROSITE-ProRule" id="PRU00339"/>
    </source>
</evidence>
<dbReference type="OrthoDB" id="712930at2"/>
<dbReference type="AlphaFoldDB" id="H8KT66"/>
<proteinExistence type="predicted"/>
<dbReference type="Pfam" id="PF13174">
    <property type="entry name" value="TPR_6"/>
    <property type="match status" value="1"/>
</dbReference>
<dbReference type="SMART" id="SM00028">
    <property type="entry name" value="TPR"/>
    <property type="match status" value="7"/>
</dbReference>
<gene>
    <name evidence="4" type="ordered locus">Solca_0093</name>
</gene>
<dbReference type="Pfam" id="PF13371">
    <property type="entry name" value="TPR_9"/>
    <property type="match status" value="1"/>
</dbReference>
<reference evidence="4" key="1">
    <citation type="submission" date="2012-02" db="EMBL/GenBank/DDBJ databases">
        <title>The complete genome of Solitalea canadensis DSM 3403.</title>
        <authorList>
            <consortium name="US DOE Joint Genome Institute (JGI-PGF)"/>
            <person name="Lucas S."/>
            <person name="Copeland A."/>
            <person name="Lapidus A."/>
            <person name="Glavina del Rio T."/>
            <person name="Dalin E."/>
            <person name="Tice H."/>
            <person name="Bruce D."/>
            <person name="Goodwin L."/>
            <person name="Pitluck S."/>
            <person name="Peters L."/>
            <person name="Ovchinnikova G."/>
            <person name="Lu M."/>
            <person name="Kyrpides N."/>
            <person name="Mavromatis K."/>
            <person name="Ivanova N."/>
            <person name="Brettin T."/>
            <person name="Detter J.C."/>
            <person name="Han C."/>
            <person name="Larimer F."/>
            <person name="Land M."/>
            <person name="Hauser L."/>
            <person name="Markowitz V."/>
            <person name="Cheng J.-F."/>
            <person name="Hugenholtz P."/>
            <person name="Woyke T."/>
            <person name="Wu D."/>
            <person name="Spring S."/>
            <person name="Schroeder M."/>
            <person name="Kopitz M."/>
            <person name="Brambilla E."/>
            <person name="Klenk H.-P."/>
            <person name="Eisen J.A."/>
        </authorList>
    </citation>
    <scope>NUCLEOTIDE SEQUENCE</scope>
    <source>
        <strain evidence="4">DSM 3403</strain>
    </source>
</reference>
<evidence type="ECO:0000313" key="5">
    <source>
        <dbReference type="Proteomes" id="UP000007590"/>
    </source>
</evidence>
<dbReference type="HOGENOM" id="CLU_574775_0_0_10"/>
<evidence type="ECO:0000256" key="2">
    <source>
        <dbReference type="ARBA" id="ARBA00022803"/>
    </source>
</evidence>
<feature type="repeat" description="TPR" evidence="3">
    <location>
        <begin position="275"/>
        <end position="308"/>
    </location>
</feature>
<dbReference type="Gene3D" id="1.25.40.10">
    <property type="entry name" value="Tetratricopeptide repeat domain"/>
    <property type="match status" value="2"/>
</dbReference>
<dbReference type="PANTHER" id="PTHR44858:SF1">
    <property type="entry name" value="UDP-N-ACETYLGLUCOSAMINE--PEPTIDE N-ACETYLGLUCOSAMINYLTRANSFERASE SPINDLY-RELATED"/>
    <property type="match status" value="1"/>
</dbReference>
<evidence type="ECO:0000313" key="4">
    <source>
        <dbReference type="EMBL" id="AFD05249.1"/>
    </source>
</evidence>
<dbReference type="RefSeq" id="WP_014678477.1">
    <property type="nucleotide sequence ID" value="NC_017770.1"/>
</dbReference>
<dbReference type="SUPFAM" id="SSF48452">
    <property type="entry name" value="TPR-like"/>
    <property type="match status" value="1"/>
</dbReference>
<dbReference type="Proteomes" id="UP000007590">
    <property type="component" value="Chromosome"/>
</dbReference>
<dbReference type="EMBL" id="CP003349">
    <property type="protein sequence ID" value="AFD05249.1"/>
    <property type="molecule type" value="Genomic_DNA"/>
</dbReference>
<dbReference type="InterPro" id="IPR011990">
    <property type="entry name" value="TPR-like_helical_dom_sf"/>
</dbReference>
<dbReference type="Pfam" id="PF13181">
    <property type="entry name" value="TPR_8"/>
    <property type="match status" value="1"/>
</dbReference>
<feature type="repeat" description="TPR" evidence="3">
    <location>
        <begin position="309"/>
        <end position="342"/>
    </location>
</feature>
<keyword evidence="2 3" id="KW-0802">TPR repeat</keyword>
<feature type="repeat" description="TPR" evidence="3">
    <location>
        <begin position="195"/>
        <end position="228"/>
    </location>
</feature>
<organism evidence="4 5">
    <name type="scientific">Solitalea canadensis (strain ATCC 29591 / DSM 3403 / JCM 21819 / LMG 8368 / NBRC 15130 / NCIMB 12057 / USAM 9D)</name>
    <name type="common">Flexibacter canadensis</name>
    <dbReference type="NCBI Taxonomy" id="929556"/>
    <lineage>
        <taxon>Bacteria</taxon>
        <taxon>Pseudomonadati</taxon>
        <taxon>Bacteroidota</taxon>
        <taxon>Sphingobacteriia</taxon>
        <taxon>Sphingobacteriales</taxon>
        <taxon>Sphingobacteriaceae</taxon>
        <taxon>Solitalea</taxon>
    </lineage>
</organism>
<dbReference type="KEGG" id="scn:Solca_0093"/>
<dbReference type="InterPro" id="IPR019734">
    <property type="entry name" value="TPR_rpt"/>
</dbReference>
<evidence type="ECO:0000256" key="1">
    <source>
        <dbReference type="ARBA" id="ARBA00022737"/>
    </source>
</evidence>